<evidence type="ECO:0000313" key="1">
    <source>
        <dbReference type="EMBL" id="MDR6782771.1"/>
    </source>
</evidence>
<evidence type="ECO:0000313" key="2">
    <source>
        <dbReference type="Proteomes" id="UP001246858"/>
    </source>
</evidence>
<comment type="caution">
    <text evidence="1">The sequence shown here is derived from an EMBL/GenBank/DDBJ whole genome shotgun (WGS) entry which is preliminary data.</text>
</comment>
<sequence length="42" mass="4724">MKRILVTTDFSANSKAGLRFAIQLAAQNNYQLTFFHKAPACH</sequence>
<gene>
    <name evidence="1" type="ORF">J2X78_001323</name>
</gene>
<dbReference type="Proteomes" id="UP001246858">
    <property type="component" value="Unassembled WGS sequence"/>
</dbReference>
<name>A0ACC6KU81_9SPHI</name>
<proteinExistence type="predicted"/>
<protein>
    <submittedName>
        <fullName evidence="1">Nucleotide-binding universal stress UspA family protein</fullName>
    </submittedName>
</protein>
<organism evidence="1 2">
    <name type="scientific">Pedobacter africanus</name>
    <dbReference type="NCBI Taxonomy" id="151894"/>
    <lineage>
        <taxon>Bacteria</taxon>
        <taxon>Pseudomonadati</taxon>
        <taxon>Bacteroidota</taxon>
        <taxon>Sphingobacteriia</taxon>
        <taxon>Sphingobacteriales</taxon>
        <taxon>Sphingobacteriaceae</taxon>
        <taxon>Pedobacter</taxon>
    </lineage>
</organism>
<accession>A0ACC6KU81</accession>
<dbReference type="EMBL" id="JAVDTF010000001">
    <property type="protein sequence ID" value="MDR6782771.1"/>
    <property type="molecule type" value="Genomic_DNA"/>
</dbReference>
<reference evidence="1" key="1">
    <citation type="submission" date="2023-07" db="EMBL/GenBank/DDBJ databases">
        <title>Sorghum-associated microbial communities from plants grown in Nebraska, USA.</title>
        <authorList>
            <person name="Schachtman D."/>
        </authorList>
    </citation>
    <scope>NUCLEOTIDE SEQUENCE</scope>
    <source>
        <strain evidence="1">2697</strain>
    </source>
</reference>
<keyword evidence="2" id="KW-1185">Reference proteome</keyword>